<feature type="domain" description="Outer membrane protein beta-barrel" evidence="3">
    <location>
        <begin position="80"/>
        <end position="267"/>
    </location>
</feature>
<dbReference type="InterPro" id="IPR027385">
    <property type="entry name" value="Beta-barrel_OMP"/>
</dbReference>
<name>A0ABT3LWB4_9LEPT</name>
<keyword evidence="5" id="KW-1185">Reference proteome</keyword>
<keyword evidence="1" id="KW-0732">Signal</keyword>
<dbReference type="InterPro" id="IPR011250">
    <property type="entry name" value="OMP/PagP_B-barrel"/>
</dbReference>
<dbReference type="Gene3D" id="2.40.160.20">
    <property type="match status" value="1"/>
</dbReference>
<dbReference type="Gene3D" id="3.30.1330.60">
    <property type="entry name" value="OmpA-like domain"/>
    <property type="match status" value="1"/>
</dbReference>
<protein>
    <submittedName>
        <fullName evidence="4">OmpA family protein</fullName>
    </submittedName>
</protein>
<dbReference type="SUPFAM" id="SSF56925">
    <property type="entry name" value="OMPA-like"/>
    <property type="match status" value="1"/>
</dbReference>
<gene>
    <name evidence="4" type="ORF">ND812_07910</name>
</gene>
<dbReference type="RefSeq" id="WP_265375000.1">
    <property type="nucleotide sequence ID" value="NZ_JAMQPV010000001.1"/>
</dbReference>
<dbReference type="Proteomes" id="UP001209737">
    <property type="component" value="Unassembled WGS sequence"/>
</dbReference>
<dbReference type="Pfam" id="PF13505">
    <property type="entry name" value="OMP_b-brl"/>
    <property type="match status" value="1"/>
</dbReference>
<sequence>MQKWKLNLVFWTILILSLFPGAFLRGQGFDKGNLIFYGMGIGGFGNNSGTIQKGVFNYNFPGYIAVSSVPPNNITAAYLSYTYYTGLTEDRTKLSSKGGELGFEYGIFKYFGIGLSATNQVISSTNFRTVDPRAVTGSALFAGSVSNQLALLNAGDLFQFMLQKKRDFYNALTADVNLFFHINPNSAFDPYLKIGAGYGSENLYGGTVNRVFGGLGIRYHITDRFFLSAEVEHANTYIVNYKAPNSGYRNKGNYEETAGKFGFGINFSLSKKDPYPSEETPKRVIDSIPNDDQLKTASIPNESKLERFVFFASEIFDLPSSRIHLEGRARLDAIARSLENEFKEYDILIITYTSPYKEDLPGNFENYDLGFERAQAISRVLREKGVSPRRIIDSTQGSALYTVESKEKVVIELRKKVK</sequence>
<dbReference type="EMBL" id="JAMQPV010000001">
    <property type="protein sequence ID" value="MCW7462013.1"/>
    <property type="molecule type" value="Genomic_DNA"/>
</dbReference>
<accession>A0ABT3LWB4</accession>
<dbReference type="SUPFAM" id="SSF103088">
    <property type="entry name" value="OmpA-like"/>
    <property type="match status" value="1"/>
</dbReference>
<feature type="domain" description="OmpA-like" evidence="2">
    <location>
        <begin position="316"/>
        <end position="400"/>
    </location>
</feature>
<dbReference type="InterPro" id="IPR006665">
    <property type="entry name" value="OmpA-like"/>
</dbReference>
<proteinExistence type="predicted"/>
<reference evidence="4 5" key="1">
    <citation type="submission" date="2022-06" db="EMBL/GenBank/DDBJ databases">
        <title>Leptospira isolates from biofilms formed at urban environments.</title>
        <authorList>
            <person name="Ribeiro P.S."/>
            <person name="Sousa T."/>
            <person name="Carvalho N."/>
            <person name="Aburjaile F."/>
            <person name="Neves F."/>
            <person name="Oliveira D."/>
            <person name="Blanco L."/>
            <person name="Lima J."/>
            <person name="Costa F."/>
            <person name="Brenig B."/>
            <person name="Soares S."/>
            <person name="Ramos R."/>
            <person name="Goes-Neto A."/>
            <person name="Matiuzzi M."/>
            <person name="Azevedo V."/>
            <person name="Ristow P."/>
        </authorList>
    </citation>
    <scope>NUCLEOTIDE SEQUENCE [LARGE SCALE GENOMIC DNA]</scope>
    <source>
        <strain evidence="4 5">VSF25</strain>
    </source>
</reference>
<dbReference type="InterPro" id="IPR036737">
    <property type="entry name" value="OmpA-like_sf"/>
</dbReference>
<dbReference type="Pfam" id="PF00691">
    <property type="entry name" value="OmpA"/>
    <property type="match status" value="1"/>
</dbReference>
<evidence type="ECO:0000259" key="3">
    <source>
        <dbReference type="Pfam" id="PF13505"/>
    </source>
</evidence>
<evidence type="ECO:0000313" key="4">
    <source>
        <dbReference type="EMBL" id="MCW7462013.1"/>
    </source>
</evidence>
<evidence type="ECO:0000259" key="2">
    <source>
        <dbReference type="Pfam" id="PF00691"/>
    </source>
</evidence>
<comment type="caution">
    <text evidence="4">The sequence shown here is derived from an EMBL/GenBank/DDBJ whole genome shotgun (WGS) entry which is preliminary data.</text>
</comment>
<evidence type="ECO:0000313" key="5">
    <source>
        <dbReference type="Proteomes" id="UP001209737"/>
    </source>
</evidence>
<organism evidence="4 5">
    <name type="scientific">Leptospira limi</name>
    <dbReference type="NCBI Taxonomy" id="2950023"/>
    <lineage>
        <taxon>Bacteria</taxon>
        <taxon>Pseudomonadati</taxon>
        <taxon>Spirochaetota</taxon>
        <taxon>Spirochaetia</taxon>
        <taxon>Leptospirales</taxon>
        <taxon>Leptospiraceae</taxon>
        <taxon>Leptospira</taxon>
    </lineage>
</organism>
<evidence type="ECO:0000256" key="1">
    <source>
        <dbReference type="ARBA" id="ARBA00022729"/>
    </source>
</evidence>